<evidence type="ECO:0000313" key="2">
    <source>
        <dbReference type="EMBL" id="KAG6372687.1"/>
    </source>
</evidence>
<comment type="caution">
    <text evidence="2">The sequence shown here is derived from an EMBL/GenBank/DDBJ whole genome shotgun (WGS) entry which is preliminary data.</text>
</comment>
<dbReference type="OrthoDB" id="2681790at2759"/>
<feature type="region of interest" description="Disordered" evidence="1">
    <location>
        <begin position="210"/>
        <end position="229"/>
    </location>
</feature>
<organism evidence="2 3">
    <name type="scientific">Boletus reticuloceps</name>
    <dbReference type="NCBI Taxonomy" id="495285"/>
    <lineage>
        <taxon>Eukaryota</taxon>
        <taxon>Fungi</taxon>
        <taxon>Dikarya</taxon>
        <taxon>Basidiomycota</taxon>
        <taxon>Agaricomycotina</taxon>
        <taxon>Agaricomycetes</taxon>
        <taxon>Agaricomycetidae</taxon>
        <taxon>Boletales</taxon>
        <taxon>Boletineae</taxon>
        <taxon>Boletaceae</taxon>
        <taxon>Boletoideae</taxon>
        <taxon>Boletus</taxon>
    </lineage>
</organism>
<evidence type="ECO:0000256" key="1">
    <source>
        <dbReference type="SAM" id="MobiDB-lite"/>
    </source>
</evidence>
<name>A0A8I2YJ14_9AGAM</name>
<protein>
    <recommendedName>
        <fullName evidence="4">Zn(2)-C6 fungal-type domain-containing protein</fullName>
    </recommendedName>
</protein>
<feature type="region of interest" description="Disordered" evidence="1">
    <location>
        <begin position="123"/>
        <end position="193"/>
    </location>
</feature>
<accession>A0A8I2YJ14</accession>
<evidence type="ECO:0000313" key="3">
    <source>
        <dbReference type="Proteomes" id="UP000683000"/>
    </source>
</evidence>
<reference evidence="2" key="1">
    <citation type="submission" date="2021-03" db="EMBL/GenBank/DDBJ databases">
        <title>Evolutionary innovations through gain and loss of genes in the ectomycorrhizal Boletales.</title>
        <authorList>
            <person name="Wu G."/>
            <person name="Miyauchi S."/>
            <person name="Morin E."/>
            <person name="Yang Z.-L."/>
            <person name="Xu J."/>
            <person name="Martin F.M."/>
        </authorList>
    </citation>
    <scope>NUCLEOTIDE SEQUENCE</scope>
    <source>
        <strain evidence="2">BR01</strain>
    </source>
</reference>
<evidence type="ECO:0008006" key="4">
    <source>
        <dbReference type="Google" id="ProtNLM"/>
    </source>
</evidence>
<dbReference type="AlphaFoldDB" id="A0A8I2YJ14"/>
<feature type="compositionally biased region" description="Basic and acidic residues" evidence="1">
    <location>
        <begin position="161"/>
        <end position="176"/>
    </location>
</feature>
<dbReference type="Proteomes" id="UP000683000">
    <property type="component" value="Unassembled WGS sequence"/>
</dbReference>
<keyword evidence="3" id="KW-1185">Reference proteome</keyword>
<proteinExistence type="predicted"/>
<sequence length="363" mass="39138">MSNALDKLLTLATPNPNAAKKEALLAAYNNAAGHLVDLVKCAPDNKSDLMDEQEMWIAQWEKVMEALLLTSLVISKAGLALSLEDNVCQAVREGERWHELWKSRLKLADVLEAAVDASRNLKESLAEAGPSQPEAKASHVETRGSQLEGEPASTTATTTTLKKETDGGKGTEKEAPRATPSETKSRSVKRQRLVMEVTVPLHKRVKCVEEEEPIERQDKSEEKEEEEVEERHVSPCESCARKRLPCVGRPSLACRACASSRIKCSMSAGKGKVKMKAASMSGAKAKPSIKVMPVQCQVHNKPHHQASPEVLTISEDEEGGCAMPPKMGKGKVKVSGSGSGDAKAAVGEAISMLMDLQEQGLGL</sequence>
<dbReference type="EMBL" id="JAGFBS010000026">
    <property type="protein sequence ID" value="KAG6372687.1"/>
    <property type="molecule type" value="Genomic_DNA"/>
</dbReference>
<feature type="compositionally biased region" description="Low complexity" evidence="1">
    <location>
        <begin position="148"/>
        <end position="160"/>
    </location>
</feature>
<gene>
    <name evidence="2" type="ORF">JVT61DRAFT_7451</name>
</gene>